<dbReference type="RefSeq" id="WP_213000395.1">
    <property type="nucleotide sequence ID" value="NZ_BAAATW010000006.1"/>
</dbReference>
<evidence type="ECO:0000313" key="2">
    <source>
        <dbReference type="Proteomes" id="UP000680865"/>
    </source>
</evidence>
<dbReference type="Proteomes" id="UP000680865">
    <property type="component" value="Unassembled WGS sequence"/>
</dbReference>
<proteinExistence type="predicted"/>
<dbReference type="InterPro" id="IPR036894">
    <property type="entry name" value="YbaB-like_sf"/>
</dbReference>
<dbReference type="PIRSF" id="PIRSF004555">
    <property type="entry name" value="UCP004555"/>
    <property type="match status" value="1"/>
</dbReference>
<dbReference type="AlphaFoldDB" id="A0A919SRZ4"/>
<sequence length="100" mass="10615">MQPEEIQEFLDRAKVFEQEMADAQTDLGKAIVTGRSADGLVTVLASGMGKLHGVRVDPAVFDRRDVAALQTAIAQAVQAAADNAGTLAQQKMGPIEITLH</sequence>
<dbReference type="SUPFAM" id="SSF82607">
    <property type="entry name" value="YbaB-like"/>
    <property type="match status" value="1"/>
</dbReference>
<protein>
    <recommendedName>
        <fullName evidence="3">Nucleoid-associated protein</fullName>
    </recommendedName>
</protein>
<gene>
    <name evidence="1" type="ORF">Aco04nite_57900</name>
</gene>
<comment type="caution">
    <text evidence="1">The sequence shown here is derived from an EMBL/GenBank/DDBJ whole genome shotgun (WGS) entry which is preliminary data.</text>
</comment>
<dbReference type="InterPro" id="IPR004401">
    <property type="entry name" value="YbaB/EbfC"/>
</dbReference>
<dbReference type="Pfam" id="PF02575">
    <property type="entry name" value="YbaB_DNA_bd"/>
    <property type="match status" value="1"/>
</dbReference>
<evidence type="ECO:0008006" key="3">
    <source>
        <dbReference type="Google" id="ProtNLM"/>
    </source>
</evidence>
<evidence type="ECO:0000313" key="1">
    <source>
        <dbReference type="EMBL" id="GIM77940.1"/>
    </source>
</evidence>
<dbReference type="GO" id="GO:0003677">
    <property type="term" value="F:DNA binding"/>
    <property type="evidence" value="ECO:0007669"/>
    <property type="project" value="InterPro"/>
</dbReference>
<dbReference type="EMBL" id="BOQP01000033">
    <property type="protein sequence ID" value="GIM77940.1"/>
    <property type="molecule type" value="Genomic_DNA"/>
</dbReference>
<dbReference type="NCBIfam" id="TIGR00103">
    <property type="entry name" value="DNA_YbaB_EbfC"/>
    <property type="match status" value="1"/>
</dbReference>
<dbReference type="Gene3D" id="3.30.1310.10">
    <property type="entry name" value="Nucleoid-associated protein YbaB-like domain"/>
    <property type="match status" value="1"/>
</dbReference>
<organism evidence="1 2">
    <name type="scientific">Winogradskya consettensis</name>
    <dbReference type="NCBI Taxonomy" id="113560"/>
    <lineage>
        <taxon>Bacteria</taxon>
        <taxon>Bacillati</taxon>
        <taxon>Actinomycetota</taxon>
        <taxon>Actinomycetes</taxon>
        <taxon>Micromonosporales</taxon>
        <taxon>Micromonosporaceae</taxon>
        <taxon>Winogradskya</taxon>
    </lineage>
</organism>
<keyword evidence="2" id="KW-1185">Reference proteome</keyword>
<name>A0A919SRZ4_9ACTN</name>
<reference evidence="1" key="1">
    <citation type="submission" date="2021-03" db="EMBL/GenBank/DDBJ databases">
        <title>Whole genome shotgun sequence of Actinoplanes consettensis NBRC 14913.</title>
        <authorList>
            <person name="Komaki H."/>
            <person name="Tamura T."/>
        </authorList>
    </citation>
    <scope>NUCLEOTIDE SEQUENCE</scope>
    <source>
        <strain evidence="1">NBRC 14913</strain>
    </source>
</reference>
<accession>A0A919SRZ4</accession>